<proteinExistence type="predicted"/>
<dbReference type="EMBL" id="DRSK01000276">
    <property type="protein sequence ID" value="HHE08199.1"/>
    <property type="molecule type" value="Genomic_DNA"/>
</dbReference>
<evidence type="ECO:0000256" key="1">
    <source>
        <dbReference type="ARBA" id="ARBA00004141"/>
    </source>
</evidence>
<sequence>MNPGILTQTLNNFLTAFGAGWANLQPAINWLTGALLGIEIVMLGLWWALGGGEQLVAVMKKILYLGIWMWIVRSFPTLADAFVKSLIQAGQLAGGGGGPSLFDPSKIIEYGLTTTAPLVDKMSTIGITEIVNGIILALTYIGIMLAYILIAWQIFYAVLEFNLLAAVVGIFLPFGFLEQTKFLAEKAIGAIVSSGIKLMVLAFIMAVIEPTLSTLTFSSGLTFTEIWSALLTVGAVAFLAWNAPGIAAGLLAGSPSLSAGTAVQNALVGGTGVALAGMGAYGLTKMAVEGAGKIGAAMHLTGSSMSGGGTGGTGAAVASGPAPAGPSNPSAAASNPASATSGVAGGGSEADQKAEAPKWAKTALHAMHSPEEAQPSGGSATPRL</sequence>
<feature type="transmembrane region" description="Helical" evidence="6">
    <location>
        <begin position="130"/>
        <end position="150"/>
    </location>
</feature>
<keyword evidence="4 6" id="KW-0472">Membrane</keyword>
<organism evidence="7">
    <name type="scientific">Chlorobaculum parvum</name>
    <dbReference type="NCBI Taxonomy" id="274539"/>
    <lineage>
        <taxon>Bacteria</taxon>
        <taxon>Pseudomonadati</taxon>
        <taxon>Chlorobiota</taxon>
        <taxon>Chlorobiia</taxon>
        <taxon>Chlorobiales</taxon>
        <taxon>Chlorobiaceae</taxon>
        <taxon>Chlorobaculum</taxon>
    </lineage>
</organism>
<dbReference type="GO" id="GO:0016020">
    <property type="term" value="C:membrane"/>
    <property type="evidence" value="ECO:0007669"/>
    <property type="project" value="UniProtKB-SubCell"/>
</dbReference>
<dbReference type="GO" id="GO:0030255">
    <property type="term" value="P:protein secretion by the type IV secretion system"/>
    <property type="evidence" value="ECO:0007669"/>
    <property type="project" value="InterPro"/>
</dbReference>
<feature type="transmembrane region" description="Helical" evidence="6">
    <location>
        <begin position="27"/>
        <end position="50"/>
    </location>
</feature>
<gene>
    <name evidence="7" type="ORF">ENL01_04940</name>
</gene>
<evidence type="ECO:0000256" key="6">
    <source>
        <dbReference type="SAM" id="Phobius"/>
    </source>
</evidence>
<dbReference type="AlphaFoldDB" id="A0A7C5HPZ7"/>
<evidence type="ECO:0000256" key="4">
    <source>
        <dbReference type="ARBA" id="ARBA00023136"/>
    </source>
</evidence>
<feature type="transmembrane region" description="Helical" evidence="6">
    <location>
        <begin position="188"/>
        <end position="208"/>
    </location>
</feature>
<dbReference type="Proteomes" id="UP000886059">
    <property type="component" value="Unassembled WGS sequence"/>
</dbReference>
<reference evidence="7" key="1">
    <citation type="journal article" date="2020" name="mSystems">
        <title>Genome- and Community-Level Interaction Insights into Carbon Utilization and Element Cycling Functions of Hydrothermarchaeota in Hydrothermal Sediment.</title>
        <authorList>
            <person name="Zhou Z."/>
            <person name="Liu Y."/>
            <person name="Xu W."/>
            <person name="Pan J."/>
            <person name="Luo Z.H."/>
            <person name="Li M."/>
        </authorList>
    </citation>
    <scope>NUCLEOTIDE SEQUENCE [LARGE SCALE GENOMIC DNA]</scope>
    <source>
        <strain evidence="7">HyVt-628</strain>
    </source>
</reference>
<feature type="compositionally biased region" description="Low complexity" evidence="5">
    <location>
        <begin position="315"/>
        <end position="342"/>
    </location>
</feature>
<evidence type="ECO:0000256" key="3">
    <source>
        <dbReference type="ARBA" id="ARBA00022989"/>
    </source>
</evidence>
<keyword evidence="2 6" id="KW-0812">Transmembrane</keyword>
<feature type="transmembrane region" description="Helical" evidence="6">
    <location>
        <begin position="261"/>
        <end position="283"/>
    </location>
</feature>
<dbReference type="InterPro" id="IPR007688">
    <property type="entry name" value="Conjugal_tfr_TrbL/VirB6"/>
</dbReference>
<feature type="transmembrane region" description="Helical" evidence="6">
    <location>
        <begin position="220"/>
        <end position="241"/>
    </location>
</feature>
<protein>
    <submittedName>
        <fullName evidence="7">P-type conjugative transfer protein TrbL</fullName>
    </submittedName>
</protein>
<evidence type="ECO:0000256" key="5">
    <source>
        <dbReference type="SAM" id="MobiDB-lite"/>
    </source>
</evidence>
<feature type="region of interest" description="Disordered" evidence="5">
    <location>
        <begin position="309"/>
        <end position="384"/>
    </location>
</feature>
<feature type="transmembrane region" description="Helical" evidence="6">
    <location>
        <begin position="62"/>
        <end position="83"/>
    </location>
</feature>
<name>A0A7C5HPZ7_9CHLB</name>
<dbReference type="Pfam" id="PF04610">
    <property type="entry name" value="TrbL"/>
    <property type="match status" value="1"/>
</dbReference>
<evidence type="ECO:0000256" key="2">
    <source>
        <dbReference type="ARBA" id="ARBA00022692"/>
    </source>
</evidence>
<comment type="caution">
    <text evidence="7">The sequence shown here is derived from an EMBL/GenBank/DDBJ whole genome shotgun (WGS) entry which is preliminary data.</text>
</comment>
<keyword evidence="3 6" id="KW-1133">Transmembrane helix</keyword>
<evidence type="ECO:0000313" key="7">
    <source>
        <dbReference type="EMBL" id="HHE08199.1"/>
    </source>
</evidence>
<accession>A0A7C5HPZ7</accession>
<comment type="subcellular location">
    <subcellularLocation>
        <location evidence="1">Membrane</location>
        <topology evidence="1">Multi-pass membrane protein</topology>
    </subcellularLocation>
</comment>
<feature type="transmembrane region" description="Helical" evidence="6">
    <location>
        <begin position="157"/>
        <end position="176"/>
    </location>
</feature>